<dbReference type="InterPro" id="IPR045277">
    <property type="entry name" value="DRE1A-I"/>
</dbReference>
<dbReference type="AlphaFoldDB" id="A0AAD8MBF5"/>
<evidence type="ECO:0000256" key="1">
    <source>
        <dbReference type="SAM" id="MobiDB-lite"/>
    </source>
</evidence>
<gene>
    <name evidence="2" type="ORF">POM88_042195</name>
</gene>
<dbReference type="Proteomes" id="UP001237642">
    <property type="component" value="Unassembled WGS sequence"/>
</dbReference>
<reference evidence="2" key="2">
    <citation type="submission" date="2023-05" db="EMBL/GenBank/DDBJ databases">
        <authorList>
            <person name="Schelkunov M.I."/>
        </authorList>
    </citation>
    <scope>NUCLEOTIDE SEQUENCE</scope>
    <source>
        <strain evidence="2">Hsosn_3</strain>
        <tissue evidence="2">Leaf</tissue>
    </source>
</reference>
<accession>A0AAD8MBF5</accession>
<comment type="caution">
    <text evidence="2">The sequence shown here is derived from an EMBL/GenBank/DDBJ whole genome shotgun (WGS) entry which is preliminary data.</text>
</comment>
<dbReference type="GO" id="GO:0003700">
    <property type="term" value="F:DNA-binding transcription factor activity"/>
    <property type="evidence" value="ECO:0007669"/>
    <property type="project" value="InterPro"/>
</dbReference>
<evidence type="ECO:0000313" key="2">
    <source>
        <dbReference type="EMBL" id="KAK1366634.1"/>
    </source>
</evidence>
<dbReference type="PANTHER" id="PTHR31839">
    <property type="entry name" value="DEHYDRATION-RESPONSIVE ELEMENT-BINDING PROTEIN 1D"/>
    <property type="match status" value="1"/>
</dbReference>
<keyword evidence="3" id="KW-1185">Reference proteome</keyword>
<proteinExistence type="predicted"/>
<dbReference type="EMBL" id="JAUIZM010000009">
    <property type="protein sequence ID" value="KAK1366634.1"/>
    <property type="molecule type" value="Genomic_DNA"/>
</dbReference>
<reference evidence="2" key="1">
    <citation type="submission" date="2023-02" db="EMBL/GenBank/DDBJ databases">
        <title>Genome of toxic invasive species Heracleum sosnowskyi carries increased number of genes despite the absence of recent whole-genome duplications.</title>
        <authorList>
            <person name="Schelkunov M."/>
            <person name="Shtratnikova V."/>
            <person name="Makarenko M."/>
            <person name="Klepikova A."/>
            <person name="Omelchenko D."/>
            <person name="Novikova G."/>
            <person name="Obukhova E."/>
            <person name="Bogdanov V."/>
            <person name="Penin A."/>
            <person name="Logacheva M."/>
        </authorList>
    </citation>
    <scope>NUCLEOTIDE SEQUENCE</scope>
    <source>
        <strain evidence="2">Hsosn_3</strain>
        <tissue evidence="2">Leaf</tissue>
    </source>
</reference>
<sequence>MLLRFSHHRKHLTTISESISLLGFSQIFTHREKTGIDSDQLVHISDKMLLASSNPKKRGGRKKFQETHHPIYRGVRRRNPNYWVSEPVPASSEAKDIQRAAAEAAGAFRPTENENAGERATHGTLELQENDASYMDEETLFGTPEYIKKYAHDDMEAVSNLSLWSF</sequence>
<name>A0AAD8MBF5_9APIA</name>
<protein>
    <submittedName>
        <fullName evidence="2">Dehydration-responsive element-binding factor 1</fullName>
    </submittedName>
</protein>
<evidence type="ECO:0000313" key="3">
    <source>
        <dbReference type="Proteomes" id="UP001237642"/>
    </source>
</evidence>
<feature type="region of interest" description="Disordered" evidence="1">
    <location>
        <begin position="83"/>
        <end position="123"/>
    </location>
</feature>
<dbReference type="PANTHER" id="PTHR31839:SF2">
    <property type="entry name" value="DEHYDRATION-RESPONSIVE ELEMENT-BINDING PROTEIN 1D"/>
    <property type="match status" value="1"/>
</dbReference>
<organism evidence="2 3">
    <name type="scientific">Heracleum sosnowskyi</name>
    <dbReference type="NCBI Taxonomy" id="360622"/>
    <lineage>
        <taxon>Eukaryota</taxon>
        <taxon>Viridiplantae</taxon>
        <taxon>Streptophyta</taxon>
        <taxon>Embryophyta</taxon>
        <taxon>Tracheophyta</taxon>
        <taxon>Spermatophyta</taxon>
        <taxon>Magnoliopsida</taxon>
        <taxon>eudicotyledons</taxon>
        <taxon>Gunneridae</taxon>
        <taxon>Pentapetalae</taxon>
        <taxon>asterids</taxon>
        <taxon>campanulids</taxon>
        <taxon>Apiales</taxon>
        <taxon>Apiaceae</taxon>
        <taxon>Apioideae</taxon>
        <taxon>apioid superclade</taxon>
        <taxon>Tordylieae</taxon>
        <taxon>Tordyliinae</taxon>
        <taxon>Heracleum</taxon>
    </lineage>
</organism>